<dbReference type="InterPro" id="IPR018046">
    <property type="entry name" value="Pili_assmbl_chaperone_CS"/>
</dbReference>
<comment type="caution">
    <text evidence="11">The sequence shown here is derived from an EMBL/GenBank/DDBJ whole genome shotgun (WGS) entry which is preliminary data.</text>
</comment>
<evidence type="ECO:0000259" key="10">
    <source>
        <dbReference type="Pfam" id="PF02753"/>
    </source>
</evidence>
<dbReference type="PRINTS" id="PR00969">
    <property type="entry name" value="CHAPERONPILI"/>
</dbReference>
<feature type="signal peptide" evidence="8">
    <location>
        <begin position="1"/>
        <end position="26"/>
    </location>
</feature>
<dbReference type="InterPro" id="IPR013783">
    <property type="entry name" value="Ig-like_fold"/>
</dbReference>
<dbReference type="InterPro" id="IPR036316">
    <property type="entry name" value="Pili_assmbl_chap_C_dom_sf"/>
</dbReference>
<keyword evidence="6" id="KW-0393">Immunoglobulin domain</keyword>
<dbReference type="InterPro" id="IPR008962">
    <property type="entry name" value="PapD-like_sf"/>
</dbReference>
<dbReference type="PROSITE" id="PS00635">
    <property type="entry name" value="PILI_CHAPERONE"/>
    <property type="match status" value="1"/>
</dbReference>
<evidence type="ECO:0000256" key="7">
    <source>
        <dbReference type="RuleBase" id="RU003918"/>
    </source>
</evidence>
<evidence type="ECO:0000259" key="9">
    <source>
        <dbReference type="Pfam" id="PF00345"/>
    </source>
</evidence>
<evidence type="ECO:0000256" key="2">
    <source>
        <dbReference type="ARBA" id="ARBA00007399"/>
    </source>
</evidence>
<keyword evidence="12" id="KW-1185">Reference proteome</keyword>
<dbReference type="EMBL" id="JBANEI010000032">
    <property type="protein sequence ID" value="MEI2684527.1"/>
    <property type="molecule type" value="Genomic_DNA"/>
</dbReference>
<comment type="similarity">
    <text evidence="2 7">Belongs to the periplasmic pilus chaperone family.</text>
</comment>
<accession>A0ABU8DLY9</accession>
<proteinExistence type="inferred from homology"/>
<evidence type="ECO:0000256" key="6">
    <source>
        <dbReference type="ARBA" id="ARBA00023319"/>
    </source>
</evidence>
<evidence type="ECO:0000313" key="12">
    <source>
        <dbReference type="Proteomes" id="UP001306592"/>
    </source>
</evidence>
<sequence length="246" mass="25833">MMKLHAGAPAALLASALLTLSVDSHAAPEVETMTDTFRVTLGATRVVYPEKASGAQLSVSNPQAYPILVQSSVTGEDRKSQAPFLVTPPLFRLEAGQQSRLRVIRTGGSLPADRESLFWLCVKAVPPSGDDRAGGGSKVSLAINMAISTCDKLLYRPAGLRGSPEDAAGSLRWTREGTTLRVSNPTPFYMNLKTVTVGGRPASGLTYVPPQGSTSLTLPAGAAGAVSWNVINDLGGESRRFGVNLN</sequence>
<dbReference type="RefSeq" id="WP_336204252.1">
    <property type="nucleotide sequence ID" value="NZ_JBANEI010000032.1"/>
</dbReference>
<dbReference type="PANTHER" id="PTHR30251">
    <property type="entry name" value="PILUS ASSEMBLY CHAPERONE"/>
    <property type="match status" value="1"/>
</dbReference>
<reference evidence="11 12" key="1">
    <citation type="submission" date="2024-02" db="EMBL/GenBank/DDBJ databases">
        <title>First report Erwinia aphidicola in onion in Chile.</title>
        <authorList>
            <person name="Valenzuela M."/>
            <person name="Pena M."/>
            <person name="Dutta B."/>
        </authorList>
    </citation>
    <scope>NUCLEOTIDE SEQUENCE [LARGE SCALE GENOMIC DNA]</scope>
    <source>
        <strain evidence="11 12">QCJ3A</strain>
    </source>
</reference>
<feature type="chain" id="PRO_5046119984" evidence="8">
    <location>
        <begin position="27"/>
        <end position="246"/>
    </location>
</feature>
<dbReference type="SUPFAM" id="SSF49354">
    <property type="entry name" value="PapD-like"/>
    <property type="match status" value="1"/>
</dbReference>
<dbReference type="InterPro" id="IPR050643">
    <property type="entry name" value="Periplasmic_pilus_chap"/>
</dbReference>
<gene>
    <name evidence="11" type="ORF">V8N49_23190</name>
</gene>
<evidence type="ECO:0000256" key="8">
    <source>
        <dbReference type="SAM" id="SignalP"/>
    </source>
</evidence>
<feature type="domain" description="Pili assembly chaperone N-terminal" evidence="9">
    <location>
        <begin position="39"/>
        <end position="160"/>
    </location>
</feature>
<dbReference type="Proteomes" id="UP001306592">
    <property type="component" value="Unassembled WGS sequence"/>
</dbReference>
<comment type="subcellular location">
    <subcellularLocation>
        <location evidence="1 7">Periplasm</location>
    </subcellularLocation>
</comment>
<organism evidence="11 12">
    <name type="scientific">Erwinia aphidicola</name>
    <dbReference type="NCBI Taxonomy" id="68334"/>
    <lineage>
        <taxon>Bacteria</taxon>
        <taxon>Pseudomonadati</taxon>
        <taxon>Pseudomonadota</taxon>
        <taxon>Gammaproteobacteria</taxon>
        <taxon>Enterobacterales</taxon>
        <taxon>Erwiniaceae</taxon>
        <taxon>Erwinia</taxon>
    </lineage>
</organism>
<evidence type="ECO:0000313" key="11">
    <source>
        <dbReference type="EMBL" id="MEI2684527.1"/>
    </source>
</evidence>
<evidence type="ECO:0000256" key="5">
    <source>
        <dbReference type="ARBA" id="ARBA00023186"/>
    </source>
</evidence>
<dbReference type="PANTHER" id="PTHR30251:SF9">
    <property type="entry name" value="CHAPERONE PROTEIN CAF1M"/>
    <property type="match status" value="1"/>
</dbReference>
<keyword evidence="3 8" id="KW-0732">Signal</keyword>
<evidence type="ECO:0000256" key="1">
    <source>
        <dbReference type="ARBA" id="ARBA00004418"/>
    </source>
</evidence>
<dbReference type="Pfam" id="PF00345">
    <property type="entry name" value="PapD_N"/>
    <property type="match status" value="1"/>
</dbReference>
<evidence type="ECO:0000256" key="4">
    <source>
        <dbReference type="ARBA" id="ARBA00022764"/>
    </source>
</evidence>
<dbReference type="Gene3D" id="2.60.40.10">
    <property type="entry name" value="Immunoglobulins"/>
    <property type="match status" value="2"/>
</dbReference>
<dbReference type="InterPro" id="IPR016148">
    <property type="entry name" value="Pili_assmbl_chaperone_C"/>
</dbReference>
<keyword evidence="5 7" id="KW-0143">Chaperone</keyword>
<name>A0ABU8DLY9_ERWAP</name>
<dbReference type="Pfam" id="PF02753">
    <property type="entry name" value="PapD_C"/>
    <property type="match status" value="1"/>
</dbReference>
<feature type="domain" description="Pili assembly chaperone C-terminal" evidence="10">
    <location>
        <begin position="182"/>
        <end position="238"/>
    </location>
</feature>
<dbReference type="InterPro" id="IPR001829">
    <property type="entry name" value="Pili_assmbl_chaperone_bac"/>
</dbReference>
<keyword evidence="4" id="KW-0574">Periplasm</keyword>
<evidence type="ECO:0000256" key="3">
    <source>
        <dbReference type="ARBA" id="ARBA00022729"/>
    </source>
</evidence>
<protein>
    <submittedName>
        <fullName evidence="11">Fimbria/pilus periplasmic chaperone</fullName>
    </submittedName>
</protein>
<dbReference type="InterPro" id="IPR016147">
    <property type="entry name" value="Pili_assmbl_chaperone_N"/>
</dbReference>
<dbReference type="SUPFAM" id="SSF49584">
    <property type="entry name" value="Periplasmic chaperone C-domain"/>
    <property type="match status" value="1"/>
</dbReference>